<keyword evidence="3" id="KW-0285">Flavoprotein</keyword>
<dbReference type="RefSeq" id="WP_103881860.1">
    <property type="nucleotide sequence ID" value="NZ_FNVG01000023.1"/>
</dbReference>
<evidence type="ECO:0000313" key="7">
    <source>
        <dbReference type="Proteomes" id="UP000236721"/>
    </source>
</evidence>
<dbReference type="PANTHER" id="PTHR30546">
    <property type="entry name" value="FLAVODOXIN-RELATED PROTEIN WRBA-RELATED"/>
    <property type="match status" value="1"/>
</dbReference>
<dbReference type="Pfam" id="PF03358">
    <property type="entry name" value="FMN_red"/>
    <property type="match status" value="1"/>
</dbReference>
<dbReference type="InterPro" id="IPR010089">
    <property type="entry name" value="Flavoprotein_WrbA-like"/>
</dbReference>
<dbReference type="InterPro" id="IPR029039">
    <property type="entry name" value="Flavoprotein-like_sf"/>
</dbReference>
<gene>
    <name evidence="6" type="ORF">SAMN04488244_12353</name>
</gene>
<proteinExistence type="inferred from homology"/>
<comment type="cofactor">
    <cofactor evidence="1">
        <name>FMN</name>
        <dbReference type="ChEBI" id="CHEBI:58210"/>
    </cofactor>
</comment>
<dbReference type="PROSITE" id="PS00201">
    <property type="entry name" value="FLAVODOXIN"/>
    <property type="match status" value="1"/>
</dbReference>
<dbReference type="GO" id="GO:0010181">
    <property type="term" value="F:FMN binding"/>
    <property type="evidence" value="ECO:0007669"/>
    <property type="project" value="InterPro"/>
</dbReference>
<keyword evidence="7" id="KW-1185">Reference proteome</keyword>
<comment type="similarity">
    <text evidence="2">Belongs to the WrbA family.</text>
</comment>
<dbReference type="NCBIfam" id="NF002999">
    <property type="entry name" value="PRK03767.1"/>
    <property type="match status" value="1"/>
</dbReference>
<dbReference type="GO" id="GO:0003955">
    <property type="term" value="F:NAD(P)H dehydrogenase (quinone) activity"/>
    <property type="evidence" value="ECO:0007669"/>
    <property type="project" value="InterPro"/>
</dbReference>
<accession>A0A1H6BLJ1</accession>
<dbReference type="PANTHER" id="PTHR30546:SF23">
    <property type="entry name" value="FLAVOPROTEIN-LIKE PROTEIN YCP4-RELATED"/>
    <property type="match status" value="1"/>
</dbReference>
<name>A0A1H6BLJ1_9VIBR</name>
<dbReference type="GO" id="GO:0009055">
    <property type="term" value="F:electron transfer activity"/>
    <property type="evidence" value="ECO:0007669"/>
    <property type="project" value="InterPro"/>
</dbReference>
<organism evidence="6 7">
    <name type="scientific">Vibrio hangzhouensis</name>
    <dbReference type="NCBI Taxonomy" id="462991"/>
    <lineage>
        <taxon>Bacteria</taxon>
        <taxon>Pseudomonadati</taxon>
        <taxon>Pseudomonadota</taxon>
        <taxon>Gammaproteobacteria</taxon>
        <taxon>Vibrionales</taxon>
        <taxon>Vibrionaceae</taxon>
        <taxon>Vibrio</taxon>
    </lineage>
</organism>
<dbReference type="NCBIfam" id="TIGR01755">
    <property type="entry name" value="flav_wrbA"/>
    <property type="match status" value="1"/>
</dbReference>
<dbReference type="PROSITE" id="PS50902">
    <property type="entry name" value="FLAVODOXIN_LIKE"/>
    <property type="match status" value="1"/>
</dbReference>
<evidence type="ECO:0000256" key="1">
    <source>
        <dbReference type="ARBA" id="ARBA00001917"/>
    </source>
</evidence>
<protein>
    <submittedName>
        <fullName evidence="6">NAD(P)H dehydrogenase (Quinone)</fullName>
    </submittedName>
</protein>
<sequence length="189" mass="20317">MTCNLLVLYYSRHGSTKHLARAIARGIESVEHCQATLRTVEELDTYPGSQDKDPCATIAELKNCDGLAMGSPVWFGNMAAPLKHFWDQTTSLWISGALIDKPACVFTSSSTLHGGQESTALSMLLPLLHHGMMVMGIPYSEPTLHTTSTGGTPYGASHVAQSSGPLSTEETELAFALGKRLARTAIKLK</sequence>
<evidence type="ECO:0000259" key="5">
    <source>
        <dbReference type="PROSITE" id="PS50902"/>
    </source>
</evidence>
<evidence type="ECO:0000256" key="2">
    <source>
        <dbReference type="ARBA" id="ARBA00006961"/>
    </source>
</evidence>
<dbReference type="InterPro" id="IPR008254">
    <property type="entry name" value="Flavodoxin/NO_synth"/>
</dbReference>
<dbReference type="FunFam" id="3.40.50.360:FF:000001">
    <property type="entry name" value="NAD(P)H dehydrogenase (Quinone) FQR1-like"/>
    <property type="match status" value="1"/>
</dbReference>
<evidence type="ECO:0000256" key="4">
    <source>
        <dbReference type="ARBA" id="ARBA00022643"/>
    </source>
</evidence>
<evidence type="ECO:0000256" key="3">
    <source>
        <dbReference type="ARBA" id="ARBA00022630"/>
    </source>
</evidence>
<dbReference type="Proteomes" id="UP000236721">
    <property type="component" value="Unassembled WGS sequence"/>
</dbReference>
<feature type="domain" description="Flavodoxin-like" evidence="5">
    <location>
        <begin position="5"/>
        <end position="182"/>
    </location>
</feature>
<dbReference type="GO" id="GO:0016020">
    <property type="term" value="C:membrane"/>
    <property type="evidence" value="ECO:0007669"/>
    <property type="project" value="TreeGrafter"/>
</dbReference>
<keyword evidence="4" id="KW-0288">FMN</keyword>
<dbReference type="OrthoDB" id="9801479at2"/>
<dbReference type="SUPFAM" id="SSF52218">
    <property type="entry name" value="Flavoproteins"/>
    <property type="match status" value="1"/>
</dbReference>
<dbReference type="Gene3D" id="3.40.50.360">
    <property type="match status" value="1"/>
</dbReference>
<dbReference type="AlphaFoldDB" id="A0A1H6BLJ1"/>
<dbReference type="InterPro" id="IPR005025">
    <property type="entry name" value="FMN_Rdtase-like_dom"/>
</dbReference>
<dbReference type="EMBL" id="FNVG01000023">
    <property type="protein sequence ID" value="SEG61544.1"/>
    <property type="molecule type" value="Genomic_DNA"/>
</dbReference>
<evidence type="ECO:0000313" key="6">
    <source>
        <dbReference type="EMBL" id="SEG61544.1"/>
    </source>
</evidence>
<dbReference type="InterPro" id="IPR001226">
    <property type="entry name" value="Flavodoxin_CS"/>
</dbReference>
<reference evidence="7" key="1">
    <citation type="submission" date="2016-10" db="EMBL/GenBank/DDBJ databases">
        <authorList>
            <person name="Varghese N."/>
            <person name="Submissions S."/>
        </authorList>
    </citation>
    <scope>NUCLEOTIDE SEQUENCE [LARGE SCALE GENOMIC DNA]</scope>
    <source>
        <strain evidence="7">CGMCC 1.7062</strain>
    </source>
</reference>